<feature type="transmembrane region" description="Helical" evidence="1">
    <location>
        <begin position="6"/>
        <end position="36"/>
    </location>
</feature>
<dbReference type="InterPro" id="IPR002823">
    <property type="entry name" value="DUF112_TM"/>
</dbReference>
<organism evidence="3 4">
    <name type="scientific">Caldanaerovirga acetigignens</name>
    <dbReference type="NCBI Taxonomy" id="447595"/>
    <lineage>
        <taxon>Bacteria</taxon>
        <taxon>Bacillati</taxon>
        <taxon>Bacillota</taxon>
        <taxon>Clostridia</taxon>
        <taxon>Thermosediminibacterales</taxon>
        <taxon>Thermosediminibacteraceae</taxon>
        <taxon>Caldanaerovirga</taxon>
    </lineage>
</organism>
<feature type="transmembrane region" description="Helical" evidence="1">
    <location>
        <begin position="379"/>
        <end position="396"/>
    </location>
</feature>
<feature type="transmembrane region" description="Helical" evidence="1">
    <location>
        <begin position="242"/>
        <end position="270"/>
    </location>
</feature>
<feature type="transmembrane region" description="Helical" evidence="1">
    <location>
        <begin position="156"/>
        <end position="174"/>
    </location>
</feature>
<dbReference type="EMBL" id="FRCR01000004">
    <property type="protein sequence ID" value="SHM36863.1"/>
    <property type="molecule type" value="Genomic_DNA"/>
</dbReference>
<dbReference type="OrthoDB" id="9781349at2"/>
<feature type="transmembrane region" description="Helical" evidence="1">
    <location>
        <begin position="453"/>
        <end position="476"/>
    </location>
</feature>
<dbReference type="AlphaFoldDB" id="A0A1M7I8J2"/>
<reference evidence="4" key="1">
    <citation type="submission" date="2016-11" db="EMBL/GenBank/DDBJ databases">
        <authorList>
            <person name="Varghese N."/>
            <person name="Submissions S."/>
        </authorList>
    </citation>
    <scope>NUCLEOTIDE SEQUENCE [LARGE SCALE GENOMIC DNA]</scope>
    <source>
        <strain evidence="4">DSM 18802</strain>
    </source>
</reference>
<feature type="domain" description="DUF112" evidence="2">
    <location>
        <begin position="7"/>
        <end position="428"/>
    </location>
</feature>
<feature type="transmembrane region" description="Helical" evidence="1">
    <location>
        <begin position="186"/>
        <end position="203"/>
    </location>
</feature>
<feature type="transmembrane region" description="Helical" evidence="1">
    <location>
        <begin position="48"/>
        <end position="79"/>
    </location>
</feature>
<name>A0A1M7I8J2_9FIRM</name>
<protein>
    <submittedName>
        <fullName evidence="3">Putative tricarboxylic transport membrane protein</fullName>
    </submittedName>
</protein>
<feature type="transmembrane region" description="Helical" evidence="1">
    <location>
        <begin position="99"/>
        <end position="122"/>
    </location>
</feature>
<accession>A0A1M7I8J2</accession>
<dbReference type="RefSeq" id="WP_073255233.1">
    <property type="nucleotide sequence ID" value="NZ_FRCR01000004.1"/>
</dbReference>
<evidence type="ECO:0000259" key="2">
    <source>
        <dbReference type="Pfam" id="PF01970"/>
    </source>
</evidence>
<dbReference type="PANTHER" id="PTHR35342:SF5">
    <property type="entry name" value="TRICARBOXYLIC TRANSPORT PROTEIN"/>
    <property type="match status" value="1"/>
</dbReference>
<proteinExistence type="predicted"/>
<feature type="transmembrane region" description="Helical" evidence="1">
    <location>
        <begin position="134"/>
        <end position="150"/>
    </location>
</feature>
<keyword evidence="1" id="KW-0472">Membrane</keyword>
<feature type="transmembrane region" description="Helical" evidence="1">
    <location>
        <begin position="344"/>
        <end position="367"/>
    </location>
</feature>
<dbReference type="Proteomes" id="UP000184375">
    <property type="component" value="Unassembled WGS sequence"/>
</dbReference>
<dbReference type="PANTHER" id="PTHR35342">
    <property type="entry name" value="TRICARBOXYLIC TRANSPORT PROTEIN"/>
    <property type="match status" value="1"/>
</dbReference>
<keyword evidence="1" id="KW-1133">Transmembrane helix</keyword>
<feature type="transmembrane region" description="Helical" evidence="1">
    <location>
        <begin position="403"/>
        <end position="433"/>
    </location>
</feature>
<evidence type="ECO:0000313" key="3">
    <source>
        <dbReference type="EMBL" id="SHM36863.1"/>
    </source>
</evidence>
<keyword evidence="1" id="KW-0812">Transmembrane</keyword>
<dbReference type="Pfam" id="PF01970">
    <property type="entry name" value="TctA"/>
    <property type="match status" value="1"/>
</dbReference>
<evidence type="ECO:0000256" key="1">
    <source>
        <dbReference type="SAM" id="Phobius"/>
    </source>
</evidence>
<evidence type="ECO:0000313" key="4">
    <source>
        <dbReference type="Proteomes" id="UP000184375"/>
    </source>
</evidence>
<keyword evidence="4" id="KW-1185">Reference proteome</keyword>
<sequence length="486" mass="51933">MSFLLLLIYMTVGAIIGLFMGALPGLTVTMTIALVVSLTFGWPMVDALAFIIGAFCGGVMGGSISAITLNIPGTAAAVATIFDGFPLKQKGEAANALSLALFVSLLGGFFGIIFLAVLGPLLGSIALKFGNQEYFLICLWGITLVAVLSKENLLKGLAAASLGFLISMIGMDPITGLMRFTFGSKILSGGINYIVAMIGLFGMKEVFVQLSNKRAFKVDDFTYRIRDLFPKLDIVKKSIVTYLWSAPIGAIIGLLPGTGGDIASLVSYGVSKQIIKKPSRPFGEGAYEGIAAPEIANDAAIGGAITTLLTLGIPGDSVTAIMLGSFYLHGLLPGPTFMMTEKKYFYMILVFLAISIFIAYFVGIFGSNIMLKMLNLPKWVLLPFISILCIVGSYSLQNNINDVIFMIMFGLIGYVLEKAGYPVSPIVLAIILGPMIETNFRKALISAGGFGNVIISFFTRPISLILLVLIVLTYVAQSKVMKLEQQ</sequence>
<dbReference type="STRING" id="447595.SAMN05660826_00882"/>
<gene>
    <name evidence="3" type="ORF">SAMN05660826_00882</name>
</gene>